<evidence type="ECO:0000313" key="2">
    <source>
        <dbReference type="EMBL" id="VFS62118.1"/>
    </source>
</evidence>
<dbReference type="EMBL" id="CAADJE010000020">
    <property type="protein sequence ID" value="VFS62118.1"/>
    <property type="molecule type" value="Genomic_DNA"/>
</dbReference>
<reference evidence="2 3" key="1">
    <citation type="submission" date="2019-03" db="EMBL/GenBank/DDBJ databases">
        <authorList>
            <consortium name="Pathogen Informatics"/>
        </authorList>
    </citation>
    <scope>NUCLEOTIDE SEQUENCE [LARGE SCALE GENOMIC DNA]</scope>
    <source>
        <strain evidence="2 3">NCTC12998</strain>
    </source>
</reference>
<organism evidence="2 3">
    <name type="scientific">Raoultella planticola</name>
    <name type="common">Klebsiella planticola</name>
    <dbReference type="NCBI Taxonomy" id="575"/>
    <lineage>
        <taxon>Bacteria</taxon>
        <taxon>Pseudomonadati</taxon>
        <taxon>Pseudomonadota</taxon>
        <taxon>Gammaproteobacteria</taxon>
        <taxon>Enterobacterales</taxon>
        <taxon>Enterobacteriaceae</taxon>
        <taxon>Klebsiella/Raoultella group</taxon>
        <taxon>Raoultella</taxon>
    </lineage>
</organism>
<feature type="region of interest" description="Disordered" evidence="1">
    <location>
        <begin position="46"/>
        <end position="65"/>
    </location>
</feature>
<accession>A0A485ASE3</accession>
<sequence>MPVCIKMIAGTTSDISAVVRSRTAVKDHQHSLKASEPIALPAPVTYRSMTGQTPGMPATKQANIG</sequence>
<evidence type="ECO:0000313" key="3">
    <source>
        <dbReference type="Proteomes" id="UP000345637"/>
    </source>
</evidence>
<name>A0A485ASE3_RAOPL</name>
<dbReference type="AlphaFoldDB" id="A0A485ASE3"/>
<proteinExistence type="predicted"/>
<protein>
    <submittedName>
        <fullName evidence="2">Uncharacterized protein</fullName>
    </submittedName>
</protein>
<dbReference type="RefSeq" id="WP_032698349.1">
    <property type="nucleotide sequence ID" value="NZ_JAQNHJ010000019.1"/>
</dbReference>
<gene>
    <name evidence="2" type="ORF">NCTC12998_01714</name>
</gene>
<evidence type="ECO:0000256" key="1">
    <source>
        <dbReference type="SAM" id="MobiDB-lite"/>
    </source>
</evidence>
<dbReference type="Proteomes" id="UP000345637">
    <property type="component" value="Unassembled WGS sequence"/>
</dbReference>